<comment type="similarity">
    <text evidence="1">Belongs to the NAD(P)-dependent epimerase/dehydratase family.</text>
</comment>
<dbReference type="InterPro" id="IPR001509">
    <property type="entry name" value="Epimerase_deHydtase"/>
</dbReference>
<proteinExistence type="inferred from homology"/>
<dbReference type="EMBL" id="FZPH01000034">
    <property type="protein sequence ID" value="SNT66192.1"/>
    <property type="molecule type" value="Genomic_DNA"/>
</dbReference>
<organism evidence="3 4">
    <name type="scientific">Asanoa hainanensis</name>
    <dbReference type="NCBI Taxonomy" id="560556"/>
    <lineage>
        <taxon>Bacteria</taxon>
        <taxon>Bacillati</taxon>
        <taxon>Actinomycetota</taxon>
        <taxon>Actinomycetes</taxon>
        <taxon>Micromonosporales</taxon>
        <taxon>Micromonosporaceae</taxon>
        <taxon>Asanoa</taxon>
    </lineage>
</organism>
<feature type="domain" description="NAD-dependent epimerase/dehydratase" evidence="2">
    <location>
        <begin position="4"/>
        <end position="261"/>
    </location>
</feature>
<dbReference type="RefSeq" id="WP_089255959.1">
    <property type="nucleotide sequence ID" value="NZ_FZPH01000034.1"/>
</dbReference>
<dbReference type="InterPro" id="IPR036291">
    <property type="entry name" value="NAD(P)-bd_dom_sf"/>
</dbReference>
<evidence type="ECO:0000256" key="1">
    <source>
        <dbReference type="ARBA" id="ARBA00007637"/>
    </source>
</evidence>
<dbReference type="Gene3D" id="3.40.50.720">
    <property type="entry name" value="NAD(P)-binding Rossmann-like Domain"/>
    <property type="match status" value="1"/>
</dbReference>
<gene>
    <name evidence="3" type="ORF">SAMN05421812_13419</name>
</gene>
<dbReference type="AlphaFoldDB" id="A0A239PGV3"/>
<evidence type="ECO:0000313" key="3">
    <source>
        <dbReference type="EMBL" id="SNT66192.1"/>
    </source>
</evidence>
<dbReference type="Pfam" id="PF01370">
    <property type="entry name" value="Epimerase"/>
    <property type="match status" value="1"/>
</dbReference>
<dbReference type="PANTHER" id="PTHR43000">
    <property type="entry name" value="DTDP-D-GLUCOSE 4,6-DEHYDRATASE-RELATED"/>
    <property type="match status" value="1"/>
</dbReference>
<evidence type="ECO:0000259" key="2">
    <source>
        <dbReference type="Pfam" id="PF01370"/>
    </source>
</evidence>
<protein>
    <submittedName>
        <fullName evidence="3">Nucleoside-diphosphate-sugar epimerase</fullName>
    </submittedName>
</protein>
<keyword evidence="4" id="KW-1185">Reference proteome</keyword>
<name>A0A239PGV3_9ACTN</name>
<accession>A0A239PGV3</accession>
<evidence type="ECO:0000313" key="4">
    <source>
        <dbReference type="Proteomes" id="UP000198362"/>
    </source>
</evidence>
<reference evidence="3 4" key="1">
    <citation type="submission" date="2017-06" db="EMBL/GenBank/DDBJ databases">
        <authorList>
            <person name="Kim H.J."/>
            <person name="Triplett B.A."/>
        </authorList>
    </citation>
    <scope>NUCLEOTIDE SEQUENCE [LARGE SCALE GENOMIC DNA]</scope>
    <source>
        <strain evidence="3 4">CGMCC 4.5593</strain>
    </source>
</reference>
<sequence length="341" mass="37335">MAKVLVTGSAGFIGGYVVEELLGRGHEVVGLDNFSKYGPVSRSYDNHPSYHFVEGDARDVDLMTKLLSDCDHLIAGAALIGGISYFHAYAYDLLAANERIMASTCDAAIAAHRDGKLKKVVYMSSSMVFESTETWPSKEGDERKVPPPLSSYGFQKLAVEYYAKAAWDQYKLPYTIVRPFNCVGVGEGRALGEAEVLSGNVKLAMSHVVPDLVQKIVKGQDPLHILGSGEQVRHYTYGGDLARGIVVAMEHEAATNDDFNLSTAESTTVLDLAKVIWHKIKGPDVPFSVVSDDPFEYDVQKRVPDVEKARKVLGFEATTSLDTMLDEVIPWVTQAVKDGRL</sequence>
<dbReference type="OrthoDB" id="9801785at2"/>
<dbReference type="SUPFAM" id="SSF51735">
    <property type="entry name" value="NAD(P)-binding Rossmann-fold domains"/>
    <property type="match status" value="1"/>
</dbReference>
<dbReference type="Proteomes" id="UP000198362">
    <property type="component" value="Unassembled WGS sequence"/>
</dbReference>